<dbReference type="InterPro" id="IPR009571">
    <property type="entry name" value="SUR7/Rim9-like_fungi"/>
</dbReference>
<gene>
    <name evidence="2 4" type="ORF">P152DRAFT_475110</name>
</gene>
<keyword evidence="1" id="KW-1133">Transmembrane helix</keyword>
<feature type="transmembrane region" description="Helical" evidence="1">
    <location>
        <begin position="117"/>
        <end position="139"/>
    </location>
</feature>
<reference evidence="4" key="2">
    <citation type="submission" date="2020-04" db="EMBL/GenBank/DDBJ databases">
        <authorList>
            <consortium name="NCBI Genome Project"/>
        </authorList>
    </citation>
    <scope>NUCLEOTIDE SEQUENCE</scope>
    <source>
        <strain evidence="4">CBS 781.70</strain>
    </source>
</reference>
<dbReference type="GeneID" id="54421956"/>
<feature type="transmembrane region" description="Helical" evidence="1">
    <location>
        <begin position="191"/>
        <end position="212"/>
    </location>
</feature>
<sequence length="253" mass="28231">MAIARPLLSFLALFFLAGTVLFQFLVILSGAVEHSPENKFFFLQSTTDGIPTSMNPARWTFFALCGVNDKGHNANCEKTRPAFPFDPPNARNFGTNTGIPHDFIGTNHYFLMSRFMFVFYLIALFFAVVSLFTGLLALCTRIGAYLSALNAMIALFFQTITACLMTAWTVQARNAWNKTGRHARLGVKSAALTWTSVALLFLTTLLFCIAGATGKREKKHASAGRGVFRKRSEKNRGSFYETESQRRVRDSYS</sequence>
<dbReference type="EMBL" id="ML975163">
    <property type="protein sequence ID" value="KAF1811061.1"/>
    <property type="molecule type" value="Genomic_DNA"/>
</dbReference>
<dbReference type="GO" id="GO:0030866">
    <property type="term" value="P:cortical actin cytoskeleton organization"/>
    <property type="evidence" value="ECO:0007669"/>
    <property type="project" value="TreeGrafter"/>
</dbReference>
<evidence type="ECO:0000313" key="2">
    <source>
        <dbReference type="EMBL" id="KAF1811061.1"/>
    </source>
</evidence>
<keyword evidence="3" id="KW-1185">Reference proteome</keyword>
<dbReference type="Pfam" id="PF06687">
    <property type="entry name" value="SUR7"/>
    <property type="match status" value="1"/>
</dbReference>
<evidence type="ECO:0000313" key="4">
    <source>
        <dbReference type="RefSeq" id="XP_033532692.1"/>
    </source>
</evidence>
<dbReference type="Proteomes" id="UP000504638">
    <property type="component" value="Unplaced"/>
</dbReference>
<dbReference type="GO" id="GO:0045121">
    <property type="term" value="C:membrane raft"/>
    <property type="evidence" value="ECO:0007669"/>
    <property type="project" value="TreeGrafter"/>
</dbReference>
<reference evidence="4" key="3">
    <citation type="submission" date="2025-04" db="UniProtKB">
        <authorList>
            <consortium name="RefSeq"/>
        </authorList>
    </citation>
    <scope>IDENTIFICATION</scope>
    <source>
        <strain evidence="4">CBS 781.70</strain>
    </source>
</reference>
<proteinExistence type="predicted"/>
<feature type="transmembrane region" description="Helical" evidence="1">
    <location>
        <begin position="151"/>
        <end position="171"/>
    </location>
</feature>
<dbReference type="GO" id="GO:0006897">
    <property type="term" value="P:endocytosis"/>
    <property type="evidence" value="ECO:0007669"/>
    <property type="project" value="TreeGrafter"/>
</dbReference>
<accession>A0A6G1FZE7</accession>
<organism evidence="2">
    <name type="scientific">Eremomyces bilateralis CBS 781.70</name>
    <dbReference type="NCBI Taxonomy" id="1392243"/>
    <lineage>
        <taxon>Eukaryota</taxon>
        <taxon>Fungi</taxon>
        <taxon>Dikarya</taxon>
        <taxon>Ascomycota</taxon>
        <taxon>Pezizomycotina</taxon>
        <taxon>Dothideomycetes</taxon>
        <taxon>Dothideomycetes incertae sedis</taxon>
        <taxon>Eremomycetales</taxon>
        <taxon>Eremomycetaceae</taxon>
        <taxon>Eremomyces</taxon>
    </lineage>
</organism>
<dbReference type="GO" id="GO:0032185">
    <property type="term" value="P:septin cytoskeleton organization"/>
    <property type="evidence" value="ECO:0007669"/>
    <property type="project" value="TreeGrafter"/>
</dbReference>
<dbReference type="GO" id="GO:0005886">
    <property type="term" value="C:plasma membrane"/>
    <property type="evidence" value="ECO:0007669"/>
    <property type="project" value="InterPro"/>
</dbReference>
<reference evidence="2 4" key="1">
    <citation type="submission" date="2020-01" db="EMBL/GenBank/DDBJ databases">
        <authorList>
            <consortium name="DOE Joint Genome Institute"/>
            <person name="Haridas S."/>
            <person name="Albert R."/>
            <person name="Binder M."/>
            <person name="Bloem J."/>
            <person name="Labutti K."/>
            <person name="Salamov A."/>
            <person name="Andreopoulos B."/>
            <person name="Baker S.E."/>
            <person name="Barry K."/>
            <person name="Bills G."/>
            <person name="Bluhm B.H."/>
            <person name="Cannon C."/>
            <person name="Castanera R."/>
            <person name="Culley D.E."/>
            <person name="Daum C."/>
            <person name="Ezra D."/>
            <person name="Gonzalez J.B."/>
            <person name="Henrissat B."/>
            <person name="Kuo A."/>
            <person name="Liang C."/>
            <person name="Lipzen A."/>
            <person name="Lutzoni F."/>
            <person name="Magnuson J."/>
            <person name="Mondo S."/>
            <person name="Nolan M."/>
            <person name="Ohm R."/>
            <person name="Pangilinan J."/>
            <person name="Park H.-J."/>
            <person name="Ramirez L."/>
            <person name="Alfaro M."/>
            <person name="Sun H."/>
            <person name="Tritt A."/>
            <person name="Yoshinaga Y."/>
            <person name="Zwiers L.-H."/>
            <person name="Turgeon B.G."/>
            <person name="Goodwin S.B."/>
            <person name="Spatafora J.W."/>
            <person name="Crous P.W."/>
            <person name="Grigoriev I.V."/>
        </authorList>
    </citation>
    <scope>NUCLEOTIDE SEQUENCE</scope>
    <source>
        <strain evidence="2 4">CBS 781.70</strain>
    </source>
</reference>
<protein>
    <submittedName>
        <fullName evidence="2 4">SUR7-domain-containing protein</fullName>
    </submittedName>
</protein>
<dbReference type="PANTHER" id="PTHR36414">
    <property type="entry name" value="PROTEIN SUR7"/>
    <property type="match status" value="1"/>
</dbReference>
<dbReference type="RefSeq" id="XP_033532692.1">
    <property type="nucleotide sequence ID" value="XM_033681386.1"/>
</dbReference>
<dbReference type="AlphaFoldDB" id="A0A6G1FZE7"/>
<dbReference type="Gene3D" id="1.20.140.150">
    <property type="match status" value="1"/>
</dbReference>
<name>A0A6G1FZE7_9PEZI</name>
<dbReference type="GO" id="GO:0005938">
    <property type="term" value="C:cell cortex"/>
    <property type="evidence" value="ECO:0007669"/>
    <property type="project" value="TreeGrafter"/>
</dbReference>
<keyword evidence="1" id="KW-0812">Transmembrane</keyword>
<dbReference type="OrthoDB" id="5419460at2759"/>
<keyword evidence="1" id="KW-0472">Membrane</keyword>
<evidence type="ECO:0000313" key="3">
    <source>
        <dbReference type="Proteomes" id="UP000504638"/>
    </source>
</evidence>
<evidence type="ECO:0000256" key="1">
    <source>
        <dbReference type="SAM" id="Phobius"/>
    </source>
</evidence>
<dbReference type="GO" id="GO:0031505">
    <property type="term" value="P:fungal-type cell wall organization"/>
    <property type="evidence" value="ECO:0007669"/>
    <property type="project" value="TreeGrafter"/>
</dbReference>
<dbReference type="PANTHER" id="PTHR36414:SF1">
    <property type="entry name" value="PROTEIN SUR7"/>
    <property type="match status" value="1"/>
</dbReference>